<dbReference type="InterPro" id="IPR007052">
    <property type="entry name" value="CS_dom"/>
</dbReference>
<dbReference type="PROSITE" id="PS51203">
    <property type="entry name" value="CS"/>
    <property type="match status" value="1"/>
</dbReference>
<dbReference type="AlphaFoldDB" id="A0A2P2LL48"/>
<dbReference type="Gene3D" id="2.60.40.790">
    <property type="match status" value="1"/>
</dbReference>
<organism evidence="3">
    <name type="scientific">Rhizophora mucronata</name>
    <name type="common">Asiatic mangrove</name>
    <dbReference type="NCBI Taxonomy" id="61149"/>
    <lineage>
        <taxon>Eukaryota</taxon>
        <taxon>Viridiplantae</taxon>
        <taxon>Streptophyta</taxon>
        <taxon>Embryophyta</taxon>
        <taxon>Tracheophyta</taxon>
        <taxon>Spermatophyta</taxon>
        <taxon>Magnoliopsida</taxon>
        <taxon>eudicotyledons</taxon>
        <taxon>Gunneridae</taxon>
        <taxon>Pentapetalae</taxon>
        <taxon>rosids</taxon>
        <taxon>fabids</taxon>
        <taxon>Malpighiales</taxon>
        <taxon>Rhizophoraceae</taxon>
        <taxon>Rhizophora</taxon>
    </lineage>
</organism>
<evidence type="ECO:0000256" key="1">
    <source>
        <dbReference type="SAM" id="Phobius"/>
    </source>
</evidence>
<dbReference type="InterPro" id="IPR008978">
    <property type="entry name" value="HSP20-like_chaperone"/>
</dbReference>
<dbReference type="CDD" id="cd06467">
    <property type="entry name" value="p23_NUDC_like"/>
    <property type="match status" value="1"/>
</dbReference>
<name>A0A2P2LL48_RHIMU</name>
<accession>A0A2P2LL48</accession>
<evidence type="ECO:0000259" key="2">
    <source>
        <dbReference type="PROSITE" id="PS51203"/>
    </source>
</evidence>
<dbReference type="PANTHER" id="PTHR12356">
    <property type="entry name" value="NUCLEAR MOVEMENT PROTEIN NUDC"/>
    <property type="match status" value="1"/>
</dbReference>
<sequence length="105" mass="12196">MAEKLAPDKRHSFINNGQEVFEWDQTLEEVNIYINLPPNVHSKQFYCKIQSKHVEVGIKGNPPYLNHELTCPVKTDSSFWTLGIFCFSFLFVCFFLFVSPFSLDS</sequence>
<dbReference type="GO" id="GO:0006950">
    <property type="term" value="P:response to stress"/>
    <property type="evidence" value="ECO:0007669"/>
    <property type="project" value="UniProtKB-ARBA"/>
</dbReference>
<dbReference type="PANTHER" id="PTHR12356:SF18">
    <property type="entry name" value="NUDC DOMAIN-CONTAINING PROTEIN 2"/>
    <property type="match status" value="1"/>
</dbReference>
<proteinExistence type="predicted"/>
<feature type="transmembrane region" description="Helical" evidence="1">
    <location>
        <begin position="79"/>
        <end position="103"/>
    </location>
</feature>
<keyword evidence="1" id="KW-1133">Transmembrane helix</keyword>
<dbReference type="GO" id="GO:0006457">
    <property type="term" value="P:protein folding"/>
    <property type="evidence" value="ECO:0007669"/>
    <property type="project" value="TreeGrafter"/>
</dbReference>
<dbReference type="EMBL" id="GGEC01038207">
    <property type="protein sequence ID" value="MBX18691.1"/>
    <property type="molecule type" value="Transcribed_RNA"/>
</dbReference>
<dbReference type="InterPro" id="IPR037898">
    <property type="entry name" value="NudC_fam"/>
</dbReference>
<dbReference type="GO" id="GO:0005737">
    <property type="term" value="C:cytoplasm"/>
    <property type="evidence" value="ECO:0007669"/>
    <property type="project" value="TreeGrafter"/>
</dbReference>
<keyword evidence="1" id="KW-0472">Membrane</keyword>
<keyword evidence="1" id="KW-0812">Transmembrane</keyword>
<dbReference type="Pfam" id="PF04969">
    <property type="entry name" value="CS"/>
    <property type="match status" value="1"/>
</dbReference>
<dbReference type="SUPFAM" id="SSF49764">
    <property type="entry name" value="HSP20-like chaperones"/>
    <property type="match status" value="1"/>
</dbReference>
<evidence type="ECO:0000313" key="3">
    <source>
        <dbReference type="EMBL" id="MBX18691.1"/>
    </source>
</evidence>
<reference evidence="3" key="1">
    <citation type="submission" date="2018-02" db="EMBL/GenBank/DDBJ databases">
        <title>Rhizophora mucronata_Transcriptome.</title>
        <authorList>
            <person name="Meera S.P."/>
            <person name="Sreeshan A."/>
            <person name="Augustine A."/>
        </authorList>
    </citation>
    <scope>NUCLEOTIDE SEQUENCE</scope>
    <source>
        <tissue evidence="3">Leaf</tissue>
    </source>
</reference>
<protein>
    <recommendedName>
        <fullName evidence="2">CS domain-containing protein</fullName>
    </recommendedName>
</protein>
<feature type="domain" description="CS" evidence="2">
    <location>
        <begin position="16"/>
        <end position="105"/>
    </location>
</feature>
<dbReference type="GO" id="GO:0051082">
    <property type="term" value="F:unfolded protein binding"/>
    <property type="evidence" value="ECO:0007669"/>
    <property type="project" value="TreeGrafter"/>
</dbReference>